<keyword evidence="4" id="KW-0547">Nucleotide-binding</keyword>
<keyword evidence="5" id="KW-0067">ATP-binding</keyword>
<evidence type="ECO:0000256" key="2">
    <source>
        <dbReference type="ARBA" id="ARBA00022448"/>
    </source>
</evidence>
<gene>
    <name evidence="12" type="ORF">GP486_005824</name>
</gene>
<feature type="domain" description="ABC transporter" evidence="10">
    <location>
        <begin position="1203"/>
        <end position="1443"/>
    </location>
</feature>
<evidence type="ECO:0000256" key="1">
    <source>
        <dbReference type="ARBA" id="ARBA00004141"/>
    </source>
</evidence>
<dbReference type="Pfam" id="PF00005">
    <property type="entry name" value="ABC_tran"/>
    <property type="match status" value="2"/>
</dbReference>
<dbReference type="PANTHER" id="PTHR24223">
    <property type="entry name" value="ATP-BINDING CASSETTE SUB-FAMILY C"/>
    <property type="match status" value="1"/>
</dbReference>
<evidence type="ECO:0000256" key="4">
    <source>
        <dbReference type="ARBA" id="ARBA00022741"/>
    </source>
</evidence>
<dbReference type="Pfam" id="PF00664">
    <property type="entry name" value="ABC_membrane"/>
    <property type="match status" value="2"/>
</dbReference>
<dbReference type="CDD" id="cd18597">
    <property type="entry name" value="ABC_6TM_YOR1_D1_like"/>
    <property type="match status" value="1"/>
</dbReference>
<dbReference type="SUPFAM" id="SSF52540">
    <property type="entry name" value="P-loop containing nucleoside triphosphate hydrolases"/>
    <property type="match status" value="2"/>
</dbReference>
<feature type="domain" description="ABC transmembrane type-1" evidence="11">
    <location>
        <begin position="892"/>
        <end position="1167"/>
    </location>
</feature>
<evidence type="ECO:0000256" key="9">
    <source>
        <dbReference type="SAM" id="Phobius"/>
    </source>
</evidence>
<dbReference type="Proteomes" id="UP000750711">
    <property type="component" value="Unassembled WGS sequence"/>
</dbReference>
<keyword evidence="2" id="KW-0813">Transport</keyword>
<dbReference type="PANTHER" id="PTHR24223:SF464">
    <property type="entry name" value="ABC-TYPE TRANSPORTER CICA"/>
    <property type="match status" value="1"/>
</dbReference>
<feature type="region of interest" description="Disordered" evidence="8">
    <location>
        <begin position="310"/>
        <end position="346"/>
    </location>
</feature>
<evidence type="ECO:0000259" key="11">
    <source>
        <dbReference type="PROSITE" id="PS50929"/>
    </source>
</evidence>
<evidence type="ECO:0008006" key="14">
    <source>
        <dbReference type="Google" id="ProtNLM"/>
    </source>
</evidence>
<dbReference type="InterPro" id="IPR003439">
    <property type="entry name" value="ABC_transporter-like_ATP-bd"/>
</dbReference>
<evidence type="ECO:0000256" key="3">
    <source>
        <dbReference type="ARBA" id="ARBA00022692"/>
    </source>
</evidence>
<dbReference type="FunFam" id="3.40.50.300:FF:000997">
    <property type="entry name" value="Multidrug resistance-associated protein 1"/>
    <property type="match status" value="1"/>
</dbReference>
<comment type="subcellular location">
    <subcellularLocation>
        <location evidence="1">Membrane</location>
        <topology evidence="1">Multi-pass membrane protein</topology>
    </subcellularLocation>
</comment>
<keyword evidence="7 9" id="KW-0472">Membrane</keyword>
<feature type="transmembrane region" description="Helical" evidence="9">
    <location>
        <begin position="255"/>
        <end position="276"/>
    </location>
</feature>
<dbReference type="Gene3D" id="3.40.50.300">
    <property type="entry name" value="P-loop containing nucleotide triphosphate hydrolases"/>
    <property type="match status" value="2"/>
</dbReference>
<dbReference type="CDD" id="cd03244">
    <property type="entry name" value="ABCC_MRP_domain2"/>
    <property type="match status" value="1"/>
</dbReference>
<evidence type="ECO:0000256" key="6">
    <source>
        <dbReference type="ARBA" id="ARBA00022989"/>
    </source>
</evidence>
<evidence type="ECO:0000256" key="5">
    <source>
        <dbReference type="ARBA" id="ARBA00022840"/>
    </source>
</evidence>
<evidence type="ECO:0000256" key="7">
    <source>
        <dbReference type="ARBA" id="ARBA00023136"/>
    </source>
</evidence>
<dbReference type="Gene3D" id="1.20.1560.10">
    <property type="entry name" value="ABC transporter type 1, transmembrane domain"/>
    <property type="match status" value="2"/>
</dbReference>
<dbReference type="PROSITE" id="PS50929">
    <property type="entry name" value="ABC_TM1F"/>
    <property type="match status" value="2"/>
</dbReference>
<dbReference type="CDD" id="cd18606">
    <property type="entry name" value="ABC_6TM_YOR1_D2_like"/>
    <property type="match status" value="1"/>
</dbReference>
<keyword evidence="3 9" id="KW-0812">Transmembrane</keyword>
<evidence type="ECO:0000256" key="8">
    <source>
        <dbReference type="SAM" id="MobiDB-lite"/>
    </source>
</evidence>
<name>A0A9P8RLX4_9PEZI</name>
<feature type="region of interest" description="Disordered" evidence="8">
    <location>
        <begin position="1"/>
        <end position="23"/>
    </location>
</feature>
<feature type="transmembrane region" description="Helical" evidence="9">
    <location>
        <begin position="933"/>
        <end position="956"/>
    </location>
</feature>
<organism evidence="12 13">
    <name type="scientific">Trichoglossum hirsutum</name>
    <dbReference type="NCBI Taxonomy" id="265104"/>
    <lineage>
        <taxon>Eukaryota</taxon>
        <taxon>Fungi</taxon>
        <taxon>Dikarya</taxon>
        <taxon>Ascomycota</taxon>
        <taxon>Pezizomycotina</taxon>
        <taxon>Geoglossomycetes</taxon>
        <taxon>Geoglossales</taxon>
        <taxon>Geoglossaceae</taxon>
        <taxon>Trichoglossum</taxon>
    </lineage>
</organism>
<protein>
    <recommendedName>
        <fullName evidence="14">ABC transporter</fullName>
    </recommendedName>
</protein>
<sequence length="1464" mass="162788">MAVSSSPRSSRTVAKAPSNYTGPLLPLRLRLHRAAVGPSEPYSTLVRPEFLSTLCDAMEKALYSEAAAVEEADLAESAVPPEPGESDYDSTARFAMSFDEQAGLVMEDGPERKWYRRLNPLDWGQRPPIPEKRRVSPEHTASIFSVLTFQWIAPLMRVGYRRPLELNDIWLVNPDRRVDAMSAKLQLLFQKGLARGDRYPLIWAMHETFKFEFWVGGISRLFGDLFGALSPFTLRYLIRFARDAYYADQNTRAPHVWTGFALAFGITLMQFFQSIANSQFNYRGMIVGGQCRAALIAVIFEKSLRISGRARAGGDDTGKEASPGSAKGDGMDVRGGSLRGDTNGRDGTGWSNGRVINLMATDTNRIDQCLGFCHFIWTAPISIAVILVLLLINLTYSALAGFVILLVGAPILTKAVQDMFVRRDRINRITDQRVSLTHEILQGVRFVKCFGWEDSFLGRLGDIRKREIWAIQILLATRNAVNAVSASLPIFASMIAFITYSLTKHSLDPAPIFSSLALFNALRTPLSVLPWVIGQIIDAWSSVNRIQEYLSAEEIKDETIWDYEGRNAVELKDASFTWERTSVPDAPEETRSSHDQKAEMNDEFPVPETGDRTVGSPLLADQEPFKLNDLDISIGRKELIAVIGGVGSGKSSLLAALAGDMRMTDGEMVMGASRGFCPQYAWIQNATVRDNILFGKAYDSEWYSKVVDACALRTDMEMLASGDLTEVGERGVTLSGGQRQRLNVARAIYFGADIVLLDDPLSSVDAHVSRHIFDHAICGLLKDKCRIMATNQLHVLSRCDRIIWLEEGKIVAVDTFENLITHNEAFSTMMAKISQEEKGKEERCEDDLGGSPVPEKRGGALMQVEERPVHSVPWSVYGSYISASGNTLYAPLAFALLIISQAGNIATGLWLSWWSANKWRLSIGQYIGGYVGLSVFQTLLIFGFSITLTVAGTNASRTMLHSAMRRTLRAPMSFFDTTPLGRITNRFSKDADIMDNNLTDAIRMYLLYLSMIVAVFILIIAYFHYFAVALVPLFLVFIHSASYYRASAREVKRHEAVLRSNVFSRFGEALLGTACIRAYGLQGRFARELRNAIDEMDSAYFLTFANQRWLTVRLDAIGNLLVMTTGILVVTSRFSVQPSISGLVLAYMLSIVQVIQFTVRQLAEVENAMNSTERIHYYGTQLEEEAPLHLGAARPSWPEKGEIVFEDVQMKYREGLPLILQGISLHVKGGERIGIVGRTGAGKSSIMSTLFRLVELSHGSITIDGVNIGSIGLHDLRSRMTIIPQDPTLFRGTVRSNIDPFGEHTDLELWSALRQSYLVADDAYPDDKPTGRIHLDAAVEEEGLNFSFGQRQLMALARALVRGSQIIVCDEATSSVDLETDRKIQRTIATGFKGKTLLCIAHRLRTILNYDRICVMDAGRIVELDTPLNLYNQEGSIFRGLCERSGIKRENFLGEDESDKSALG</sequence>
<feature type="transmembrane region" description="Helical" evidence="9">
    <location>
        <begin position="213"/>
        <end position="234"/>
    </location>
</feature>
<dbReference type="SMART" id="SM00382">
    <property type="entry name" value="AAA"/>
    <property type="match status" value="2"/>
</dbReference>
<dbReference type="InterPro" id="IPR036640">
    <property type="entry name" value="ABC1_TM_sf"/>
</dbReference>
<proteinExistence type="predicted"/>
<accession>A0A9P8RLX4</accession>
<keyword evidence="6 9" id="KW-1133">Transmembrane helix</keyword>
<dbReference type="FunFam" id="3.40.50.300:FF:000565">
    <property type="entry name" value="ABC bile acid transporter"/>
    <property type="match status" value="1"/>
</dbReference>
<feature type="transmembrane region" description="Helical" evidence="9">
    <location>
        <begin position="369"/>
        <end position="392"/>
    </location>
</feature>
<evidence type="ECO:0000313" key="13">
    <source>
        <dbReference type="Proteomes" id="UP000750711"/>
    </source>
</evidence>
<dbReference type="GO" id="GO:0005524">
    <property type="term" value="F:ATP binding"/>
    <property type="evidence" value="ECO:0007669"/>
    <property type="project" value="UniProtKB-KW"/>
</dbReference>
<dbReference type="CDD" id="cd03250">
    <property type="entry name" value="ABCC_MRP_domain1"/>
    <property type="match status" value="1"/>
</dbReference>
<evidence type="ECO:0000313" key="12">
    <source>
        <dbReference type="EMBL" id="KAH0556252.1"/>
    </source>
</evidence>
<dbReference type="GO" id="GO:0016020">
    <property type="term" value="C:membrane"/>
    <property type="evidence" value="ECO:0007669"/>
    <property type="project" value="UniProtKB-SubCell"/>
</dbReference>
<feature type="transmembrane region" description="Helical" evidence="9">
    <location>
        <begin position="1005"/>
        <end position="1023"/>
    </location>
</feature>
<feature type="domain" description="ABC transporter" evidence="10">
    <location>
        <begin position="598"/>
        <end position="832"/>
    </location>
</feature>
<feature type="region of interest" description="Disordered" evidence="8">
    <location>
        <begin position="582"/>
        <end position="613"/>
    </location>
</feature>
<feature type="transmembrane region" description="Helical" evidence="9">
    <location>
        <begin position="480"/>
        <end position="500"/>
    </location>
</feature>
<dbReference type="InterPro" id="IPR003593">
    <property type="entry name" value="AAA+_ATPase"/>
</dbReference>
<reference evidence="12" key="1">
    <citation type="submission" date="2021-03" db="EMBL/GenBank/DDBJ databases">
        <title>Comparative genomics and phylogenomic investigation of the class Geoglossomycetes provide insights into ecological specialization and systematics.</title>
        <authorList>
            <person name="Melie T."/>
            <person name="Pirro S."/>
            <person name="Miller A.N."/>
            <person name="Quandt A."/>
        </authorList>
    </citation>
    <scope>NUCLEOTIDE SEQUENCE</scope>
    <source>
        <strain evidence="12">CAQ_001_2017</strain>
    </source>
</reference>
<dbReference type="InterPro" id="IPR050173">
    <property type="entry name" value="ABC_transporter_C-like"/>
</dbReference>
<feature type="transmembrane region" description="Helical" evidence="9">
    <location>
        <begin position="398"/>
        <end position="416"/>
    </location>
</feature>
<dbReference type="EMBL" id="JAGHQM010001167">
    <property type="protein sequence ID" value="KAH0556252.1"/>
    <property type="molecule type" value="Genomic_DNA"/>
</dbReference>
<dbReference type="PROSITE" id="PS50893">
    <property type="entry name" value="ABC_TRANSPORTER_2"/>
    <property type="match status" value="2"/>
</dbReference>
<dbReference type="InterPro" id="IPR017871">
    <property type="entry name" value="ABC_transporter-like_CS"/>
</dbReference>
<dbReference type="InterPro" id="IPR011527">
    <property type="entry name" value="ABC1_TM_dom"/>
</dbReference>
<evidence type="ECO:0000259" key="10">
    <source>
        <dbReference type="PROSITE" id="PS50893"/>
    </source>
</evidence>
<feature type="compositionally biased region" description="Polar residues" evidence="8">
    <location>
        <begin position="1"/>
        <end position="12"/>
    </location>
</feature>
<dbReference type="GO" id="GO:0140359">
    <property type="term" value="F:ABC-type transporter activity"/>
    <property type="evidence" value="ECO:0007669"/>
    <property type="project" value="InterPro"/>
</dbReference>
<feature type="compositionally biased region" description="Basic and acidic residues" evidence="8">
    <location>
        <begin position="588"/>
        <end position="600"/>
    </location>
</feature>
<dbReference type="SUPFAM" id="SSF90123">
    <property type="entry name" value="ABC transporter transmembrane region"/>
    <property type="match status" value="2"/>
</dbReference>
<dbReference type="GO" id="GO:0016887">
    <property type="term" value="F:ATP hydrolysis activity"/>
    <property type="evidence" value="ECO:0007669"/>
    <property type="project" value="InterPro"/>
</dbReference>
<keyword evidence="13" id="KW-1185">Reference proteome</keyword>
<comment type="caution">
    <text evidence="12">The sequence shown here is derived from an EMBL/GenBank/DDBJ whole genome shotgun (WGS) entry which is preliminary data.</text>
</comment>
<dbReference type="InterPro" id="IPR027417">
    <property type="entry name" value="P-loop_NTPase"/>
</dbReference>
<feature type="transmembrane region" description="Helical" evidence="9">
    <location>
        <begin position="512"/>
        <end position="533"/>
    </location>
</feature>
<dbReference type="PROSITE" id="PS00211">
    <property type="entry name" value="ABC_TRANSPORTER_1"/>
    <property type="match status" value="2"/>
</dbReference>
<feature type="domain" description="ABC transmembrane type-1" evidence="11">
    <location>
        <begin position="214"/>
        <end position="538"/>
    </location>
</feature>
<feature type="transmembrane region" description="Helical" evidence="9">
    <location>
        <begin position="888"/>
        <end position="913"/>
    </location>
</feature>
<dbReference type="FunFam" id="1.20.1560.10:FF:000010">
    <property type="entry name" value="Multidrug resistance-associated ABC transporter"/>
    <property type="match status" value="1"/>
</dbReference>